<proteinExistence type="predicted"/>
<evidence type="ECO:0000313" key="1">
    <source>
        <dbReference type="EMBL" id="KKL23608.1"/>
    </source>
</evidence>
<gene>
    <name evidence="1" type="ORF">LCGC14_2423690</name>
</gene>
<comment type="caution">
    <text evidence="1">The sequence shown here is derived from an EMBL/GenBank/DDBJ whole genome shotgun (WGS) entry which is preliminary data.</text>
</comment>
<dbReference type="AlphaFoldDB" id="A0A0F9EI30"/>
<organism evidence="1">
    <name type="scientific">marine sediment metagenome</name>
    <dbReference type="NCBI Taxonomy" id="412755"/>
    <lineage>
        <taxon>unclassified sequences</taxon>
        <taxon>metagenomes</taxon>
        <taxon>ecological metagenomes</taxon>
    </lineage>
</organism>
<accession>A0A0F9EI30</accession>
<name>A0A0F9EI30_9ZZZZ</name>
<reference evidence="1" key="1">
    <citation type="journal article" date="2015" name="Nature">
        <title>Complex archaea that bridge the gap between prokaryotes and eukaryotes.</title>
        <authorList>
            <person name="Spang A."/>
            <person name="Saw J.H."/>
            <person name="Jorgensen S.L."/>
            <person name="Zaremba-Niedzwiedzka K."/>
            <person name="Martijn J."/>
            <person name="Lind A.E."/>
            <person name="van Eijk R."/>
            <person name="Schleper C."/>
            <person name="Guy L."/>
            <person name="Ettema T.J."/>
        </authorList>
    </citation>
    <scope>NUCLEOTIDE SEQUENCE</scope>
</reference>
<dbReference type="EMBL" id="LAZR01036912">
    <property type="protein sequence ID" value="KKL23608.1"/>
    <property type="molecule type" value="Genomic_DNA"/>
</dbReference>
<protein>
    <submittedName>
        <fullName evidence="1">Uncharacterized protein</fullName>
    </submittedName>
</protein>
<sequence>MRNPIKALVKRWAREEAIAEIEEQTQVKQDVCGHWVSATWREGILYCDACYKILTVEDAEAGTEREDASNMSQRYLEKVL</sequence>